<reference evidence="1 2" key="1">
    <citation type="submission" date="2014-04" db="EMBL/GenBank/DDBJ databases">
        <authorList>
            <consortium name="DOE Joint Genome Institute"/>
            <person name="Kuo A."/>
            <person name="Kohler A."/>
            <person name="Nagy L.G."/>
            <person name="Floudas D."/>
            <person name="Copeland A."/>
            <person name="Barry K.W."/>
            <person name="Cichocki N."/>
            <person name="Veneault-Fourrey C."/>
            <person name="LaButti K."/>
            <person name="Lindquist E.A."/>
            <person name="Lipzen A."/>
            <person name="Lundell T."/>
            <person name="Morin E."/>
            <person name="Murat C."/>
            <person name="Sun H."/>
            <person name="Tunlid A."/>
            <person name="Henrissat B."/>
            <person name="Grigoriev I.V."/>
            <person name="Hibbett D.S."/>
            <person name="Martin F."/>
            <person name="Nordberg H.P."/>
            <person name="Cantor M.N."/>
            <person name="Hua S.X."/>
        </authorList>
    </citation>
    <scope>NUCLEOTIDE SEQUENCE [LARGE SCALE GENOMIC DNA]</scope>
    <source>
        <strain evidence="1 2">LaAM-08-1</strain>
    </source>
</reference>
<name>A0A0C9XLI2_9AGAR</name>
<sequence>MLDGHNLLAISATGSGRSAYMYMLMHVILAILEDPTLCPTAKFPCNPAILAIYPTTALEEDQVPSLRTPNVVNKLILESRNKK</sequence>
<dbReference type="InterPro" id="IPR027417">
    <property type="entry name" value="P-loop_NTPase"/>
</dbReference>
<keyword evidence="2" id="KW-1185">Reference proteome</keyword>
<evidence type="ECO:0008006" key="3">
    <source>
        <dbReference type="Google" id="ProtNLM"/>
    </source>
</evidence>
<dbReference type="EMBL" id="KN838556">
    <property type="protein sequence ID" value="KIK05906.1"/>
    <property type="molecule type" value="Genomic_DNA"/>
</dbReference>
<dbReference type="AlphaFoldDB" id="A0A0C9XLI2"/>
<dbReference type="Proteomes" id="UP000054477">
    <property type="component" value="Unassembled WGS sequence"/>
</dbReference>
<proteinExistence type="predicted"/>
<dbReference type="HOGENOM" id="CLU_193953_0_0_1"/>
<protein>
    <recommendedName>
        <fullName evidence="3">DEAD/DEAH box helicase domain-containing protein</fullName>
    </recommendedName>
</protein>
<gene>
    <name evidence="1" type="ORF">K443DRAFT_90466</name>
</gene>
<organism evidence="1 2">
    <name type="scientific">Laccaria amethystina LaAM-08-1</name>
    <dbReference type="NCBI Taxonomy" id="1095629"/>
    <lineage>
        <taxon>Eukaryota</taxon>
        <taxon>Fungi</taxon>
        <taxon>Dikarya</taxon>
        <taxon>Basidiomycota</taxon>
        <taxon>Agaricomycotina</taxon>
        <taxon>Agaricomycetes</taxon>
        <taxon>Agaricomycetidae</taxon>
        <taxon>Agaricales</taxon>
        <taxon>Agaricineae</taxon>
        <taxon>Hydnangiaceae</taxon>
        <taxon>Laccaria</taxon>
    </lineage>
</organism>
<dbReference type="SUPFAM" id="SSF52540">
    <property type="entry name" value="P-loop containing nucleoside triphosphate hydrolases"/>
    <property type="match status" value="1"/>
</dbReference>
<dbReference type="OrthoDB" id="3269685at2759"/>
<evidence type="ECO:0000313" key="1">
    <source>
        <dbReference type="EMBL" id="KIK05906.1"/>
    </source>
</evidence>
<evidence type="ECO:0000313" key="2">
    <source>
        <dbReference type="Proteomes" id="UP000054477"/>
    </source>
</evidence>
<dbReference type="Gene3D" id="3.40.50.300">
    <property type="entry name" value="P-loop containing nucleotide triphosphate hydrolases"/>
    <property type="match status" value="1"/>
</dbReference>
<reference evidence="2" key="2">
    <citation type="submission" date="2015-01" db="EMBL/GenBank/DDBJ databases">
        <title>Evolutionary Origins and Diversification of the Mycorrhizal Mutualists.</title>
        <authorList>
            <consortium name="DOE Joint Genome Institute"/>
            <consortium name="Mycorrhizal Genomics Consortium"/>
            <person name="Kohler A."/>
            <person name="Kuo A."/>
            <person name="Nagy L.G."/>
            <person name="Floudas D."/>
            <person name="Copeland A."/>
            <person name="Barry K.W."/>
            <person name="Cichocki N."/>
            <person name="Veneault-Fourrey C."/>
            <person name="LaButti K."/>
            <person name="Lindquist E.A."/>
            <person name="Lipzen A."/>
            <person name="Lundell T."/>
            <person name="Morin E."/>
            <person name="Murat C."/>
            <person name="Riley R."/>
            <person name="Ohm R."/>
            <person name="Sun H."/>
            <person name="Tunlid A."/>
            <person name="Henrissat B."/>
            <person name="Grigoriev I.V."/>
            <person name="Hibbett D.S."/>
            <person name="Martin F."/>
        </authorList>
    </citation>
    <scope>NUCLEOTIDE SEQUENCE [LARGE SCALE GENOMIC DNA]</scope>
    <source>
        <strain evidence="2">LaAM-08-1</strain>
    </source>
</reference>
<accession>A0A0C9XLI2</accession>